<protein>
    <submittedName>
        <fullName evidence="1">Uncharacterized protein</fullName>
    </submittedName>
</protein>
<accession>A0ABU0UC85</accession>
<keyword evidence="2" id="KW-1185">Reference proteome</keyword>
<evidence type="ECO:0000313" key="2">
    <source>
        <dbReference type="Proteomes" id="UP001244640"/>
    </source>
</evidence>
<dbReference type="Proteomes" id="UP001244640">
    <property type="component" value="Unassembled WGS sequence"/>
</dbReference>
<dbReference type="RefSeq" id="WP_307187765.1">
    <property type="nucleotide sequence ID" value="NZ_JAUTBA010000001.1"/>
</dbReference>
<proteinExistence type="predicted"/>
<reference evidence="1 2" key="1">
    <citation type="submission" date="2023-07" db="EMBL/GenBank/DDBJ databases">
        <title>Functional and genomic diversity of the sorghum phyllosphere microbiome.</title>
        <authorList>
            <person name="Shade A."/>
        </authorList>
    </citation>
    <scope>NUCLEOTIDE SEQUENCE [LARGE SCALE GENOMIC DNA]</scope>
    <source>
        <strain evidence="1 2">SORGH_AS_0892</strain>
    </source>
</reference>
<comment type="caution">
    <text evidence="1">The sequence shown here is derived from an EMBL/GenBank/DDBJ whole genome shotgun (WGS) entry which is preliminary data.</text>
</comment>
<name>A0ABU0UC85_9SPHI</name>
<sequence>MIIEHRKWIITGPEAGKDGKVTRQMTALRWTGLTHGRGQHTNERSP</sequence>
<evidence type="ECO:0000313" key="1">
    <source>
        <dbReference type="EMBL" id="MDQ1152471.1"/>
    </source>
</evidence>
<organism evidence="1 2">
    <name type="scientific">Sphingobacterium zeae</name>
    <dbReference type="NCBI Taxonomy" id="1776859"/>
    <lineage>
        <taxon>Bacteria</taxon>
        <taxon>Pseudomonadati</taxon>
        <taxon>Bacteroidota</taxon>
        <taxon>Sphingobacteriia</taxon>
        <taxon>Sphingobacteriales</taxon>
        <taxon>Sphingobacteriaceae</taxon>
        <taxon>Sphingobacterium</taxon>
    </lineage>
</organism>
<gene>
    <name evidence="1" type="ORF">QE382_004455</name>
</gene>
<dbReference type="EMBL" id="JAUTBA010000001">
    <property type="protein sequence ID" value="MDQ1152471.1"/>
    <property type="molecule type" value="Genomic_DNA"/>
</dbReference>